<evidence type="ECO:0000313" key="6">
    <source>
        <dbReference type="Proteomes" id="UP000550260"/>
    </source>
</evidence>
<dbReference type="EMBL" id="JACJHR010000006">
    <property type="protein sequence ID" value="MBB2498831.1"/>
    <property type="molecule type" value="Genomic_DNA"/>
</dbReference>
<dbReference type="PANTHER" id="PTHR45024:SF2">
    <property type="entry name" value="SCP2 DOMAIN-CONTAINING PROTEIN"/>
    <property type="match status" value="1"/>
</dbReference>
<gene>
    <name evidence="5" type="ORF">H5411_06745</name>
</gene>
<dbReference type="RefSeq" id="WP_101439768.1">
    <property type="nucleotide sequence ID" value="NZ_JACJHR010000006.1"/>
</dbReference>
<dbReference type="Proteomes" id="UP000550260">
    <property type="component" value="Unassembled WGS sequence"/>
</dbReference>
<dbReference type="PRINTS" id="PR00081">
    <property type="entry name" value="GDHRDH"/>
</dbReference>
<evidence type="ECO:0000256" key="1">
    <source>
        <dbReference type="ARBA" id="ARBA00006484"/>
    </source>
</evidence>
<reference evidence="5 6" key="1">
    <citation type="submission" date="2020-08" db="EMBL/GenBank/DDBJ databases">
        <title>Amycolatopsis echigonensis JCM 21831.</title>
        <authorList>
            <person name="Tedsree N."/>
            <person name="Kuncharoen N."/>
            <person name="Likhitwitayawuid K."/>
            <person name="Tanasupawat S."/>
        </authorList>
    </citation>
    <scope>NUCLEOTIDE SEQUENCE [LARGE SCALE GENOMIC DNA]</scope>
    <source>
        <strain evidence="5 6">JCM 21831</strain>
    </source>
</reference>
<keyword evidence="2" id="KW-0560">Oxidoreductase</keyword>
<comment type="similarity">
    <text evidence="1 3">Belongs to the short-chain dehydrogenases/reductases (SDR) family.</text>
</comment>
<evidence type="ECO:0000256" key="4">
    <source>
        <dbReference type="SAM" id="MobiDB-lite"/>
    </source>
</evidence>
<evidence type="ECO:0000256" key="2">
    <source>
        <dbReference type="ARBA" id="ARBA00023002"/>
    </source>
</evidence>
<sequence length="323" mass="33163">MCDAREAVGSRSEEGPEDDEENPEMLRFDGKVALVTGGGRGLGRSHALLLAARGASVLVNDLGGDPTGSGASPSPADEVVAEIKAAGGTAAANHDDVAANAASVVQAAIDAFGKLDIVVNNAGINVPAPIGSPGAVDQIRRQMEVNFFGTAAIAAAAWPHLAASGSGRIVNTSSPTIVGWEGQTPYVTSKAAVFGFTRCLALEGKAAGIRVNAIAPTAYTRLAEEADIPDSLKETLKEKMTPSMASQLVAYFAHEDCAVTGETFLTQGGHMQRIALTMNEGYANPDTTPEDIAEHLAEIVDDATSKPLGIVGSEGEVSLLDIV</sequence>
<dbReference type="InterPro" id="IPR020904">
    <property type="entry name" value="Sc_DH/Rdtase_CS"/>
</dbReference>
<evidence type="ECO:0000256" key="3">
    <source>
        <dbReference type="RuleBase" id="RU000363"/>
    </source>
</evidence>
<comment type="caution">
    <text evidence="5">The sequence shown here is derived from an EMBL/GenBank/DDBJ whole genome shotgun (WGS) entry which is preliminary data.</text>
</comment>
<protein>
    <submittedName>
        <fullName evidence="5">SDR family NAD(P)-dependent oxidoreductase</fullName>
    </submittedName>
</protein>
<dbReference type="PROSITE" id="PS00061">
    <property type="entry name" value="ADH_SHORT"/>
    <property type="match status" value="1"/>
</dbReference>
<accession>A0A8E1VV86</accession>
<dbReference type="InterPro" id="IPR036291">
    <property type="entry name" value="NAD(P)-bd_dom_sf"/>
</dbReference>
<organism evidence="5 6">
    <name type="scientific">Amycolatopsis echigonensis</name>
    <dbReference type="NCBI Taxonomy" id="2576905"/>
    <lineage>
        <taxon>Bacteria</taxon>
        <taxon>Bacillati</taxon>
        <taxon>Actinomycetota</taxon>
        <taxon>Actinomycetes</taxon>
        <taxon>Pseudonocardiales</taxon>
        <taxon>Pseudonocardiaceae</taxon>
        <taxon>Amycolatopsis</taxon>
    </lineage>
</organism>
<dbReference type="Gene3D" id="3.40.50.720">
    <property type="entry name" value="NAD(P)-binding Rossmann-like Domain"/>
    <property type="match status" value="1"/>
</dbReference>
<proteinExistence type="inferred from homology"/>
<feature type="compositionally biased region" description="Basic and acidic residues" evidence="4">
    <location>
        <begin position="1"/>
        <end position="14"/>
    </location>
</feature>
<dbReference type="AlphaFoldDB" id="A0A8E1VV86"/>
<evidence type="ECO:0000313" key="5">
    <source>
        <dbReference type="EMBL" id="MBB2498831.1"/>
    </source>
</evidence>
<dbReference type="GO" id="GO:0016491">
    <property type="term" value="F:oxidoreductase activity"/>
    <property type="evidence" value="ECO:0007669"/>
    <property type="project" value="UniProtKB-KW"/>
</dbReference>
<dbReference type="PRINTS" id="PR00080">
    <property type="entry name" value="SDRFAMILY"/>
</dbReference>
<feature type="region of interest" description="Disordered" evidence="4">
    <location>
        <begin position="1"/>
        <end position="24"/>
    </location>
</feature>
<dbReference type="PANTHER" id="PTHR45024">
    <property type="entry name" value="DEHYDROGENASES, SHORT CHAIN"/>
    <property type="match status" value="1"/>
</dbReference>
<dbReference type="Pfam" id="PF00106">
    <property type="entry name" value="adh_short"/>
    <property type="match status" value="1"/>
</dbReference>
<name>A0A8E1VV86_9PSEU</name>
<dbReference type="SUPFAM" id="SSF51735">
    <property type="entry name" value="NAD(P)-binding Rossmann-fold domains"/>
    <property type="match status" value="1"/>
</dbReference>
<dbReference type="InterPro" id="IPR002347">
    <property type="entry name" value="SDR_fam"/>
</dbReference>
<dbReference type="InterPro" id="IPR051687">
    <property type="entry name" value="Peroxisomal_Beta-Oxidation"/>
</dbReference>